<keyword evidence="4 7" id="KW-0472">Membrane</keyword>
<protein>
    <recommendedName>
        <fullName evidence="8">Ig-like domain-containing protein</fullName>
    </recommendedName>
</protein>
<dbReference type="SMART" id="SM00409">
    <property type="entry name" value="IG"/>
    <property type="match status" value="1"/>
</dbReference>
<feature type="domain" description="Ig-like" evidence="8">
    <location>
        <begin position="4"/>
        <end position="95"/>
    </location>
</feature>
<proteinExistence type="predicted"/>
<dbReference type="AlphaFoldDB" id="A0A8C5G7A8"/>
<reference evidence="9" key="1">
    <citation type="submission" date="2020-06" db="EMBL/GenBank/DDBJ databases">
        <authorList>
            <consortium name="Wellcome Sanger Institute Data Sharing"/>
        </authorList>
    </citation>
    <scope>NUCLEOTIDE SEQUENCE [LARGE SCALE GENOMIC DNA]</scope>
</reference>
<dbReference type="SUPFAM" id="SSF48726">
    <property type="entry name" value="Immunoglobulin"/>
    <property type="match status" value="1"/>
</dbReference>
<evidence type="ECO:0000256" key="2">
    <source>
        <dbReference type="ARBA" id="ARBA00022729"/>
    </source>
</evidence>
<evidence type="ECO:0000313" key="9">
    <source>
        <dbReference type="Ensembl" id="ENSGWIP00000020037.1"/>
    </source>
</evidence>
<dbReference type="InterPro" id="IPR013783">
    <property type="entry name" value="Ig-like_fold"/>
</dbReference>
<reference evidence="9" key="2">
    <citation type="submission" date="2025-08" db="UniProtKB">
        <authorList>
            <consortium name="Ensembl"/>
        </authorList>
    </citation>
    <scope>IDENTIFICATION</scope>
</reference>
<dbReference type="InterPro" id="IPR003599">
    <property type="entry name" value="Ig_sub"/>
</dbReference>
<keyword evidence="5" id="KW-1015">Disulfide bond</keyword>
<keyword evidence="2" id="KW-0732">Signal</keyword>
<dbReference type="PANTHER" id="PTHR23277:SF109">
    <property type="entry name" value="POLIOVIRUS RECEPTOR"/>
    <property type="match status" value="1"/>
</dbReference>
<evidence type="ECO:0000313" key="10">
    <source>
        <dbReference type="Proteomes" id="UP000694680"/>
    </source>
</evidence>
<dbReference type="InterPro" id="IPR036179">
    <property type="entry name" value="Ig-like_dom_sf"/>
</dbReference>
<keyword evidence="3" id="KW-0677">Repeat</keyword>
<name>A0A8C5G7A8_GOUWI</name>
<dbReference type="Ensembl" id="ENSGWIT00000022034.1">
    <property type="protein sequence ID" value="ENSGWIP00000020037.1"/>
    <property type="gene ID" value="ENSGWIG00000010895.1"/>
</dbReference>
<organism evidence="9 10">
    <name type="scientific">Gouania willdenowi</name>
    <name type="common">Blunt-snouted clingfish</name>
    <name type="synonym">Lepadogaster willdenowi</name>
    <dbReference type="NCBI Taxonomy" id="441366"/>
    <lineage>
        <taxon>Eukaryota</taxon>
        <taxon>Metazoa</taxon>
        <taxon>Chordata</taxon>
        <taxon>Craniata</taxon>
        <taxon>Vertebrata</taxon>
        <taxon>Euteleostomi</taxon>
        <taxon>Actinopterygii</taxon>
        <taxon>Neopterygii</taxon>
        <taxon>Teleostei</taxon>
        <taxon>Neoteleostei</taxon>
        <taxon>Acanthomorphata</taxon>
        <taxon>Ovalentaria</taxon>
        <taxon>Blenniimorphae</taxon>
        <taxon>Blenniiformes</taxon>
        <taxon>Gobiesocoidei</taxon>
        <taxon>Gobiesocidae</taxon>
        <taxon>Gobiesocinae</taxon>
        <taxon>Gouania</taxon>
    </lineage>
</organism>
<dbReference type="GO" id="GO:0007157">
    <property type="term" value="P:heterophilic cell-cell adhesion via plasma membrane cell adhesion molecules"/>
    <property type="evidence" value="ECO:0007669"/>
    <property type="project" value="TreeGrafter"/>
</dbReference>
<evidence type="ECO:0000259" key="8">
    <source>
        <dbReference type="PROSITE" id="PS50835"/>
    </source>
</evidence>
<evidence type="ECO:0000256" key="5">
    <source>
        <dbReference type="ARBA" id="ARBA00023157"/>
    </source>
</evidence>
<dbReference type="GO" id="GO:0005912">
    <property type="term" value="C:adherens junction"/>
    <property type="evidence" value="ECO:0007669"/>
    <property type="project" value="TreeGrafter"/>
</dbReference>
<feature type="transmembrane region" description="Helical" evidence="7">
    <location>
        <begin position="90"/>
        <end position="109"/>
    </location>
</feature>
<keyword evidence="7" id="KW-0812">Transmembrane</keyword>
<reference evidence="9" key="3">
    <citation type="submission" date="2025-09" db="UniProtKB">
        <authorList>
            <consortium name="Ensembl"/>
        </authorList>
    </citation>
    <scope>IDENTIFICATION</scope>
</reference>
<keyword evidence="6" id="KW-0325">Glycoprotein</keyword>
<dbReference type="Gene3D" id="2.60.40.10">
    <property type="entry name" value="Immunoglobulins"/>
    <property type="match status" value="1"/>
</dbReference>
<dbReference type="PROSITE" id="PS50835">
    <property type="entry name" value="IG_LIKE"/>
    <property type="match status" value="1"/>
</dbReference>
<sequence>LEAQKIQVVPEVTEYVGSDVTLLCQFTLTPEKANVTQVQWDLTQPGGAKFVIVVIHDVFENAFHESPLKDRVDVSKHSLIIKDVTKEDSGLYTCTFIVGITLLLGHPIWSRFNTFGPSVAQKIVIGNRTSHLGYVATF</sequence>
<evidence type="ECO:0000256" key="7">
    <source>
        <dbReference type="SAM" id="Phobius"/>
    </source>
</evidence>
<dbReference type="Pfam" id="PF07686">
    <property type="entry name" value="V-set"/>
    <property type="match status" value="1"/>
</dbReference>
<comment type="subcellular location">
    <subcellularLocation>
        <location evidence="1">Membrane</location>
    </subcellularLocation>
</comment>
<keyword evidence="10" id="KW-1185">Reference proteome</keyword>
<dbReference type="InterPro" id="IPR051427">
    <property type="entry name" value="Nectin/Nectin-like"/>
</dbReference>
<evidence type="ECO:0000256" key="6">
    <source>
        <dbReference type="ARBA" id="ARBA00023180"/>
    </source>
</evidence>
<dbReference type="PANTHER" id="PTHR23277">
    <property type="entry name" value="NECTIN-RELATED"/>
    <property type="match status" value="1"/>
</dbReference>
<dbReference type="GO" id="GO:0016020">
    <property type="term" value="C:membrane"/>
    <property type="evidence" value="ECO:0007669"/>
    <property type="project" value="UniProtKB-SubCell"/>
</dbReference>
<dbReference type="InterPro" id="IPR007110">
    <property type="entry name" value="Ig-like_dom"/>
</dbReference>
<dbReference type="GO" id="GO:0007156">
    <property type="term" value="P:homophilic cell adhesion via plasma membrane adhesion molecules"/>
    <property type="evidence" value="ECO:0007669"/>
    <property type="project" value="TreeGrafter"/>
</dbReference>
<dbReference type="Proteomes" id="UP000694680">
    <property type="component" value="Chromosome 16"/>
</dbReference>
<keyword evidence="7" id="KW-1133">Transmembrane helix</keyword>
<accession>A0A8C5G7A8</accession>
<evidence type="ECO:0000256" key="4">
    <source>
        <dbReference type="ARBA" id="ARBA00023136"/>
    </source>
</evidence>
<dbReference type="SMART" id="SM00406">
    <property type="entry name" value="IGv"/>
    <property type="match status" value="1"/>
</dbReference>
<evidence type="ECO:0000256" key="3">
    <source>
        <dbReference type="ARBA" id="ARBA00022737"/>
    </source>
</evidence>
<evidence type="ECO:0000256" key="1">
    <source>
        <dbReference type="ARBA" id="ARBA00004370"/>
    </source>
</evidence>
<dbReference type="InterPro" id="IPR013106">
    <property type="entry name" value="Ig_V-set"/>
</dbReference>